<feature type="transmembrane region" description="Helical" evidence="2">
    <location>
        <begin position="12"/>
        <end position="34"/>
    </location>
</feature>
<keyword evidence="2" id="KW-0812">Transmembrane</keyword>
<evidence type="ECO:0000256" key="2">
    <source>
        <dbReference type="SAM" id="Phobius"/>
    </source>
</evidence>
<keyword evidence="4" id="KW-0808">Transferase</keyword>
<dbReference type="PANTHER" id="PTHR34220">
    <property type="entry name" value="SENSOR HISTIDINE KINASE YPDA"/>
    <property type="match status" value="1"/>
</dbReference>
<dbReference type="InterPro" id="IPR050640">
    <property type="entry name" value="Bact_2-comp_sensor_kinase"/>
</dbReference>
<keyword evidence="1" id="KW-0175">Coiled coil</keyword>
<evidence type="ECO:0000313" key="5">
    <source>
        <dbReference type="Proteomes" id="UP001589774"/>
    </source>
</evidence>
<accession>A0ABV6HE75</accession>
<dbReference type="EC" id="2.7.13.3" evidence="4"/>
<dbReference type="PANTHER" id="PTHR34220:SF7">
    <property type="entry name" value="SENSOR HISTIDINE KINASE YPDA"/>
    <property type="match status" value="1"/>
</dbReference>
<comment type="caution">
    <text evidence="4">The sequence shown here is derived from an EMBL/GenBank/DDBJ whole genome shotgun (WGS) entry which is preliminary data.</text>
</comment>
<dbReference type="Pfam" id="PF06580">
    <property type="entry name" value="His_kinase"/>
    <property type="match status" value="1"/>
</dbReference>
<dbReference type="InterPro" id="IPR010559">
    <property type="entry name" value="Sig_transdc_His_kin_internal"/>
</dbReference>
<gene>
    <name evidence="4" type="ORF">ACFFI0_02710</name>
</gene>
<feature type="transmembrane region" description="Helical" evidence="2">
    <location>
        <begin position="70"/>
        <end position="93"/>
    </location>
</feature>
<keyword evidence="2" id="KW-1133">Transmembrane helix</keyword>
<reference evidence="4 5" key="1">
    <citation type="submission" date="2024-09" db="EMBL/GenBank/DDBJ databases">
        <authorList>
            <person name="Sun Q."/>
            <person name="Mori K."/>
        </authorList>
    </citation>
    <scope>NUCLEOTIDE SEQUENCE [LARGE SCALE GENOMIC DNA]</scope>
    <source>
        <strain evidence="4 5">CCM 7765</strain>
    </source>
</reference>
<keyword evidence="2" id="KW-0472">Membrane</keyword>
<evidence type="ECO:0000256" key="1">
    <source>
        <dbReference type="SAM" id="Coils"/>
    </source>
</evidence>
<proteinExistence type="predicted"/>
<feature type="coiled-coil region" evidence="1">
    <location>
        <begin position="151"/>
        <end position="180"/>
    </location>
</feature>
<keyword evidence="4" id="KW-0418">Kinase</keyword>
<feature type="transmembrane region" description="Helical" evidence="2">
    <location>
        <begin position="40"/>
        <end position="58"/>
    </location>
</feature>
<dbReference type="EMBL" id="JBHLWO010000001">
    <property type="protein sequence ID" value="MFC0317198.1"/>
    <property type="molecule type" value="Genomic_DNA"/>
</dbReference>
<name>A0ABV6HE75_9SPHI</name>
<evidence type="ECO:0000259" key="3">
    <source>
        <dbReference type="Pfam" id="PF06580"/>
    </source>
</evidence>
<organism evidence="4 5">
    <name type="scientific">Olivibacter oleidegradans</name>
    <dbReference type="NCBI Taxonomy" id="760123"/>
    <lineage>
        <taxon>Bacteria</taxon>
        <taxon>Pseudomonadati</taxon>
        <taxon>Bacteroidota</taxon>
        <taxon>Sphingobacteriia</taxon>
        <taxon>Sphingobacteriales</taxon>
        <taxon>Sphingobacteriaceae</taxon>
        <taxon>Olivibacter</taxon>
    </lineage>
</organism>
<dbReference type="Proteomes" id="UP001589774">
    <property type="component" value="Unassembled WGS sequence"/>
</dbReference>
<keyword evidence="5" id="KW-1185">Reference proteome</keyword>
<protein>
    <submittedName>
        <fullName evidence="4">Sensor histidine kinase</fullName>
        <ecNumber evidence="4">2.7.13.3</ecNumber>
    </submittedName>
</protein>
<feature type="transmembrane region" description="Helical" evidence="2">
    <location>
        <begin position="113"/>
        <end position="136"/>
    </location>
</feature>
<sequence>MDKRIPNFFTKYKVHIITWSIFILYETIILGLVSGRFAKIGSYTIHYVQHILLFYFHAHFVLPRVLRTKFAVLALPVGIAIEIVVYFFVFFIIENAAATLPGIFGVRKVTMAWALFIKVSWRSLYFIGFSTGYYFLINLLRERERTTSLERQRLNQIIEQQKMEKELANAQNAYLRAQINPHFLFNTLNFIYNKTRKSAPVAADAILTLSAMMRYAVESSEDKGYIAIEEEIEQVHNLIHLHRLRQNHQIYFNIEVDERVRNIWMIPLVLITLTENIFKHGNLSLANHPAILKIYTDQESLLIETKNLINAIHNTSGLSKGLENIAKRLEHTYGDQATFTYRSDGKNHFETKVQIKLAVLNGFVAPAALSDKIGK</sequence>
<feature type="domain" description="Signal transduction histidine kinase internal region" evidence="3">
    <location>
        <begin position="171"/>
        <end position="249"/>
    </location>
</feature>
<evidence type="ECO:0000313" key="4">
    <source>
        <dbReference type="EMBL" id="MFC0317198.1"/>
    </source>
</evidence>
<dbReference type="GO" id="GO:0004673">
    <property type="term" value="F:protein histidine kinase activity"/>
    <property type="evidence" value="ECO:0007669"/>
    <property type="project" value="UniProtKB-EC"/>
</dbReference>
<dbReference type="RefSeq" id="WP_130854780.1">
    <property type="nucleotide sequence ID" value="NZ_JBHLWO010000001.1"/>
</dbReference>